<evidence type="ECO:0000313" key="4">
    <source>
        <dbReference type="Proteomes" id="UP000239462"/>
    </source>
</evidence>
<dbReference type="InterPro" id="IPR016762">
    <property type="entry name" value="Methan_mark_17"/>
</dbReference>
<dbReference type="Proteomes" id="UP000567099">
    <property type="component" value="Unassembled WGS sequence"/>
</dbReference>
<reference evidence="2 5" key="3">
    <citation type="submission" date="2020-07" db="EMBL/GenBank/DDBJ databases">
        <title>Genomic Encyclopedia of Type Strains, Phase IV (KMG-V): Genome sequencing to study the core and pangenomes of soil and plant-associated prokaryotes.</title>
        <authorList>
            <person name="Whitman W."/>
        </authorList>
    </citation>
    <scope>NUCLEOTIDE SEQUENCE [LARGE SCALE GENOMIC DNA]</scope>
    <source>
        <strain evidence="2 5">C13</strain>
        <strain evidence="3 6">D1</strain>
    </source>
</reference>
<organism evidence="1 4">
    <name type="scientific">Methanococcus maripaludis</name>
    <name type="common">Methanococcus deltae</name>
    <dbReference type="NCBI Taxonomy" id="39152"/>
    <lineage>
        <taxon>Archaea</taxon>
        <taxon>Methanobacteriati</taxon>
        <taxon>Methanobacteriota</taxon>
        <taxon>Methanomada group</taxon>
        <taxon>Methanococci</taxon>
        <taxon>Methanococcales</taxon>
        <taxon>Methanococcaceae</taxon>
        <taxon>Methanococcus</taxon>
    </lineage>
</organism>
<evidence type="ECO:0000313" key="2">
    <source>
        <dbReference type="EMBL" id="MBA2864155.1"/>
    </source>
</evidence>
<dbReference type="Proteomes" id="UP000590564">
    <property type="component" value="Unassembled WGS sequence"/>
</dbReference>
<sequence>MAYIDVECNDEAGKAIYERIIQTSLEDLVLGKSIIKAKMICKQDVPYFIIGILPKSTSKLIRLRDIATIDESKKSDGKTITKLNIDDETYATELLAKINVMDQPSRFEVVTDSEVDLNMVIHDAKEDFIDRVLDFMNRVFPEGMRIRKTIRDKTIVMVASEKPIEEEWMNEAVKLQEELKIFK</sequence>
<dbReference type="PIRSF" id="PIRSF019464">
    <property type="entry name" value="UCP019464"/>
    <property type="match status" value="1"/>
</dbReference>
<reference evidence="4" key="1">
    <citation type="journal article" date="2018" name="Genome Announc.">
        <title>Complete Genome Sequence of the Methanococcus maripaludis Type Strain JJ (DSM 2067), a Model for Selenoprotein Synthesis in Archaea.</title>
        <authorList>
            <person name="Poehlein A."/>
            <person name="Heym D."/>
            <person name="Quitzke V."/>
            <person name="Fersch J."/>
            <person name="Daniel R."/>
            <person name="Rother M."/>
        </authorList>
    </citation>
    <scope>NUCLEOTIDE SEQUENCE [LARGE SCALE GENOMIC DNA]</scope>
    <source>
        <strain evidence="4">DSM 2067</strain>
    </source>
</reference>
<proteinExistence type="predicted"/>
<gene>
    <name evidence="2" type="ORF">HNP94_001155</name>
    <name evidence="3" type="ORF">HNP96_001122</name>
    <name evidence="1" type="ORF">MMJJ_03220</name>
</gene>
<dbReference type="Pfam" id="PF09886">
    <property type="entry name" value="DUF2113"/>
    <property type="match status" value="1"/>
</dbReference>
<accession>A0A2L1C8U1</accession>
<dbReference type="KEGG" id="mmad:MMJJ_03220"/>
<dbReference type="Proteomes" id="UP000239462">
    <property type="component" value="Chromosome"/>
</dbReference>
<name>A0A2L1C8U1_METMI</name>
<protein>
    <submittedName>
        <fullName evidence="2">Putative methanogenesis marker protein 17</fullName>
    </submittedName>
</protein>
<evidence type="ECO:0000313" key="5">
    <source>
        <dbReference type="Proteomes" id="UP000567099"/>
    </source>
</evidence>
<dbReference type="EMBL" id="JACHED010000002">
    <property type="protein sequence ID" value="MBB6497081.1"/>
    <property type="molecule type" value="Genomic_DNA"/>
</dbReference>
<evidence type="ECO:0000313" key="3">
    <source>
        <dbReference type="EMBL" id="MBB6497081.1"/>
    </source>
</evidence>
<evidence type="ECO:0000313" key="1">
    <source>
        <dbReference type="EMBL" id="AVB75739.1"/>
    </source>
</evidence>
<dbReference type="RefSeq" id="WP_104837391.1">
    <property type="nucleotide sequence ID" value="NZ_CP026606.1"/>
</dbReference>
<dbReference type="GeneID" id="36101417"/>
<dbReference type="AlphaFoldDB" id="A0A2L1C8U1"/>
<evidence type="ECO:0000313" key="6">
    <source>
        <dbReference type="Proteomes" id="UP000590564"/>
    </source>
</evidence>
<dbReference type="EMBL" id="JACDUO010000001">
    <property type="protein sequence ID" value="MBA2864155.1"/>
    <property type="molecule type" value="Genomic_DNA"/>
</dbReference>
<reference evidence="1" key="2">
    <citation type="submission" date="2018-02" db="EMBL/GenBank/DDBJ databases">
        <title>Complete genome sequence of the Methanococcus maripaludis type strain JJ (DSM 2067), a model for selenoprotein synthesis in Archaea.</title>
        <authorList>
            <person name="Poehlein A."/>
            <person name="Heym D."/>
            <person name="Quitzke V."/>
            <person name="Fersch J."/>
            <person name="Daniel R."/>
            <person name="Rother M."/>
        </authorList>
    </citation>
    <scope>NUCLEOTIDE SEQUENCE [LARGE SCALE GENOMIC DNA]</scope>
    <source>
        <strain evidence="1">DSM 2067</strain>
    </source>
</reference>
<dbReference type="EMBL" id="CP026606">
    <property type="protein sequence ID" value="AVB75739.1"/>
    <property type="molecule type" value="Genomic_DNA"/>
</dbReference>
<dbReference type="NCBIfam" id="TIGR03291">
    <property type="entry name" value="methan_mark_17"/>
    <property type="match status" value="1"/>
</dbReference>